<evidence type="ECO:0000313" key="3">
    <source>
        <dbReference type="Proteomes" id="UP001444071"/>
    </source>
</evidence>
<keyword evidence="3" id="KW-1185">Reference proteome</keyword>
<dbReference type="InterPro" id="IPR046370">
    <property type="entry name" value="MAML_N_sf"/>
</dbReference>
<evidence type="ECO:0000313" key="2">
    <source>
        <dbReference type="EMBL" id="MEQ2265380.1"/>
    </source>
</evidence>
<sequence>MNANHSLGSSDRSAGELLVAMERYAESTPSCFSSKVSATDGLDTEKRQKDQTYHTRRLQKLKAHHDRCEARYKKACVKTANEVKESTSFLHQKGLMQSQQSSSESDDTIILGPTPAAVIRDMTVPELTRTDS</sequence>
<evidence type="ECO:0000256" key="1">
    <source>
        <dbReference type="SAM" id="MobiDB-lite"/>
    </source>
</evidence>
<feature type="region of interest" description="Disordered" evidence="1">
    <location>
        <begin position="30"/>
        <end position="49"/>
    </location>
</feature>
<protein>
    <submittedName>
        <fullName evidence="2">Uncharacterized protein</fullName>
    </submittedName>
</protein>
<gene>
    <name evidence="2" type="ORF">XENORESO_006377</name>
</gene>
<proteinExistence type="predicted"/>
<feature type="non-terminal residue" evidence="2">
    <location>
        <position position="132"/>
    </location>
</feature>
<reference evidence="2 3" key="1">
    <citation type="submission" date="2021-06" db="EMBL/GenBank/DDBJ databases">
        <authorList>
            <person name="Palmer J.M."/>
        </authorList>
    </citation>
    <scope>NUCLEOTIDE SEQUENCE [LARGE SCALE GENOMIC DNA]</scope>
    <source>
        <strain evidence="2 3">XR_2019</strain>
        <tissue evidence="2">Muscle</tissue>
    </source>
</reference>
<accession>A0ABV0W7G2</accession>
<dbReference type="Gene3D" id="6.10.250.970">
    <property type="match status" value="1"/>
</dbReference>
<name>A0ABV0W7G2_9TELE</name>
<dbReference type="EMBL" id="JAHRIM010032203">
    <property type="protein sequence ID" value="MEQ2265380.1"/>
    <property type="molecule type" value="Genomic_DNA"/>
</dbReference>
<comment type="caution">
    <text evidence="2">The sequence shown here is derived from an EMBL/GenBank/DDBJ whole genome shotgun (WGS) entry which is preliminary data.</text>
</comment>
<dbReference type="Proteomes" id="UP001444071">
    <property type="component" value="Unassembled WGS sequence"/>
</dbReference>
<feature type="region of interest" description="Disordered" evidence="1">
    <location>
        <begin position="91"/>
        <end position="110"/>
    </location>
</feature>
<organism evidence="2 3">
    <name type="scientific">Xenotaenia resolanae</name>
    <dbReference type="NCBI Taxonomy" id="208358"/>
    <lineage>
        <taxon>Eukaryota</taxon>
        <taxon>Metazoa</taxon>
        <taxon>Chordata</taxon>
        <taxon>Craniata</taxon>
        <taxon>Vertebrata</taxon>
        <taxon>Euteleostomi</taxon>
        <taxon>Actinopterygii</taxon>
        <taxon>Neopterygii</taxon>
        <taxon>Teleostei</taxon>
        <taxon>Neoteleostei</taxon>
        <taxon>Acanthomorphata</taxon>
        <taxon>Ovalentaria</taxon>
        <taxon>Atherinomorphae</taxon>
        <taxon>Cyprinodontiformes</taxon>
        <taxon>Goodeidae</taxon>
        <taxon>Xenotaenia</taxon>
    </lineage>
</organism>